<evidence type="ECO:0000313" key="2">
    <source>
        <dbReference type="Proteomes" id="UP001164705"/>
    </source>
</evidence>
<name>A0A9E8MVR6_9FLAO</name>
<accession>A0A9E8MVR6</accession>
<dbReference type="KEGG" id="lnu:N7U66_02015"/>
<keyword evidence="2" id="KW-1185">Reference proteome</keyword>
<dbReference type="AlphaFoldDB" id="A0A9E8MVR6"/>
<proteinExistence type="predicted"/>
<sequence length="66" mass="7583">MNEINVEKIILKFQYIIWLQIAKKNLEPHIINAYLSQGEKGVLSLINSVGIDFDVLLDNDEIKTLI</sequence>
<evidence type="ECO:0000313" key="1">
    <source>
        <dbReference type="EMBL" id="WAC02512.1"/>
    </source>
</evidence>
<dbReference type="EMBL" id="CP113088">
    <property type="protein sequence ID" value="WAC02512.1"/>
    <property type="molecule type" value="Genomic_DNA"/>
</dbReference>
<dbReference type="RefSeq" id="WP_267677109.1">
    <property type="nucleotide sequence ID" value="NZ_CP113088.1"/>
</dbReference>
<reference evidence="1" key="1">
    <citation type="submission" date="2022-11" db="EMBL/GenBank/DDBJ databases">
        <title>Lacinutrix neustonica HL-RS19T sp. nov., isolated from the surface microlayer sample of brackish Lake Shihwa.</title>
        <authorList>
            <person name="Choi J.Y."/>
            <person name="Hwang C.Y."/>
        </authorList>
    </citation>
    <scope>NUCLEOTIDE SEQUENCE</scope>
    <source>
        <strain evidence="1">HL-RS19</strain>
    </source>
</reference>
<protein>
    <submittedName>
        <fullName evidence="1">Uncharacterized protein</fullName>
    </submittedName>
</protein>
<gene>
    <name evidence="1" type="ORF">N7U66_02015</name>
</gene>
<dbReference type="Proteomes" id="UP001164705">
    <property type="component" value="Chromosome"/>
</dbReference>
<organism evidence="1 2">
    <name type="scientific">Lacinutrix neustonica</name>
    <dbReference type="NCBI Taxonomy" id="2980107"/>
    <lineage>
        <taxon>Bacteria</taxon>
        <taxon>Pseudomonadati</taxon>
        <taxon>Bacteroidota</taxon>
        <taxon>Flavobacteriia</taxon>
        <taxon>Flavobacteriales</taxon>
        <taxon>Flavobacteriaceae</taxon>
        <taxon>Lacinutrix</taxon>
    </lineage>
</organism>